<evidence type="ECO:0000313" key="16">
    <source>
        <dbReference type="Proteomes" id="UP001239462"/>
    </source>
</evidence>
<dbReference type="InterPro" id="IPR034151">
    <property type="entry name" value="TOPRIM_DnaG_bac"/>
</dbReference>
<dbReference type="Proteomes" id="UP001239462">
    <property type="component" value="Unassembled WGS sequence"/>
</dbReference>
<feature type="compositionally biased region" description="Polar residues" evidence="13">
    <location>
        <begin position="465"/>
        <end position="480"/>
    </location>
</feature>
<evidence type="ECO:0000256" key="5">
    <source>
        <dbReference type="ARBA" id="ARBA00022705"/>
    </source>
</evidence>
<evidence type="ECO:0000256" key="1">
    <source>
        <dbReference type="ARBA" id="ARBA00022478"/>
    </source>
</evidence>
<dbReference type="SUPFAM" id="SSF56731">
    <property type="entry name" value="DNA primase core"/>
    <property type="match status" value="1"/>
</dbReference>
<dbReference type="InterPro" id="IPR037068">
    <property type="entry name" value="DNA_primase_core_N_sf"/>
</dbReference>
<dbReference type="Gene3D" id="3.90.580.10">
    <property type="entry name" value="Zinc finger, CHC2-type domain"/>
    <property type="match status" value="1"/>
</dbReference>
<gene>
    <name evidence="12 15" type="primary">dnaG</name>
    <name evidence="15" type="ORF">QTN89_19440</name>
</gene>
<evidence type="ECO:0000256" key="7">
    <source>
        <dbReference type="ARBA" id="ARBA00022771"/>
    </source>
</evidence>
<evidence type="ECO:0000313" key="15">
    <source>
        <dbReference type="EMBL" id="MDM4017632.1"/>
    </source>
</evidence>
<evidence type="ECO:0000256" key="13">
    <source>
        <dbReference type="SAM" id="MobiDB-lite"/>
    </source>
</evidence>
<keyword evidence="3 12" id="KW-0808">Transferase</keyword>
<dbReference type="SMART" id="SM00400">
    <property type="entry name" value="ZnF_CHCC"/>
    <property type="match status" value="1"/>
</dbReference>
<dbReference type="Pfam" id="PF13155">
    <property type="entry name" value="Toprim_2"/>
    <property type="match status" value="1"/>
</dbReference>
<dbReference type="HAMAP" id="MF_00974">
    <property type="entry name" value="DNA_primase_DnaG"/>
    <property type="match status" value="1"/>
</dbReference>
<dbReference type="EMBL" id="JASZZN010000015">
    <property type="protein sequence ID" value="MDM4017632.1"/>
    <property type="molecule type" value="Genomic_DNA"/>
</dbReference>
<dbReference type="PANTHER" id="PTHR30313:SF2">
    <property type="entry name" value="DNA PRIMASE"/>
    <property type="match status" value="1"/>
</dbReference>
<protein>
    <recommendedName>
        <fullName evidence="12">DNA primase</fullName>
        <ecNumber evidence="12">2.7.7.101</ecNumber>
    </recommendedName>
</protein>
<dbReference type="Pfam" id="PF01807">
    <property type="entry name" value="Zn_ribbon_DnaG"/>
    <property type="match status" value="1"/>
</dbReference>
<accession>A0ABT7PMA7</accession>
<keyword evidence="2 12" id="KW-0639">Primosome</keyword>
<evidence type="ECO:0000256" key="12">
    <source>
        <dbReference type="HAMAP-Rule" id="MF_00974"/>
    </source>
</evidence>
<dbReference type="RefSeq" id="WP_289165128.1">
    <property type="nucleotide sequence ID" value="NZ_JASZZN010000015.1"/>
</dbReference>
<evidence type="ECO:0000259" key="14">
    <source>
        <dbReference type="PROSITE" id="PS50880"/>
    </source>
</evidence>
<comment type="similarity">
    <text evidence="12">Belongs to the DnaG primase family.</text>
</comment>
<dbReference type="InterPro" id="IPR036977">
    <property type="entry name" value="DNA_primase_Znf_CHC2"/>
</dbReference>
<dbReference type="Gene3D" id="3.90.980.10">
    <property type="entry name" value="DNA primase, catalytic core, N-terminal domain"/>
    <property type="match status" value="1"/>
</dbReference>
<dbReference type="InterPro" id="IPR030846">
    <property type="entry name" value="DnaG_bac"/>
</dbReference>
<comment type="caution">
    <text evidence="15">The sequence shown here is derived from an EMBL/GenBank/DDBJ whole genome shotgun (WGS) entry which is preliminary data.</text>
</comment>
<dbReference type="InterPro" id="IPR006295">
    <property type="entry name" value="DNA_primase_DnaG"/>
</dbReference>
<dbReference type="Pfam" id="PF08275">
    <property type="entry name" value="DNAG_N"/>
    <property type="match status" value="1"/>
</dbReference>
<comment type="catalytic activity">
    <reaction evidence="12">
        <text>ssDNA + n NTP = ssDNA/pppN(pN)n-1 hybrid + (n-1) diphosphate.</text>
        <dbReference type="EC" id="2.7.7.101"/>
    </reaction>
</comment>
<evidence type="ECO:0000256" key="11">
    <source>
        <dbReference type="ARBA" id="ARBA00023163"/>
    </source>
</evidence>
<evidence type="ECO:0000256" key="9">
    <source>
        <dbReference type="ARBA" id="ARBA00022842"/>
    </source>
</evidence>
<evidence type="ECO:0000256" key="6">
    <source>
        <dbReference type="ARBA" id="ARBA00022723"/>
    </source>
</evidence>
<keyword evidence="8 12" id="KW-0862">Zinc</keyword>
<feature type="zinc finger region" description="CHC2-type" evidence="12">
    <location>
        <begin position="37"/>
        <end position="61"/>
    </location>
</feature>
<comment type="subunit">
    <text evidence="12">Monomer. Interacts with DnaB.</text>
</comment>
<evidence type="ECO:0000256" key="4">
    <source>
        <dbReference type="ARBA" id="ARBA00022695"/>
    </source>
</evidence>
<comment type="cofactor">
    <cofactor evidence="12">
        <name>Zn(2+)</name>
        <dbReference type="ChEBI" id="CHEBI:29105"/>
    </cofactor>
    <text evidence="12">Binds 1 zinc ion per monomer.</text>
</comment>
<feature type="domain" description="Toprim" evidence="14">
    <location>
        <begin position="265"/>
        <end position="346"/>
    </location>
</feature>
<reference evidence="15 16" key="1">
    <citation type="submission" date="2023-06" db="EMBL/GenBank/DDBJ databases">
        <title>Roseiconus lacunae JC819 isolated from Gulf of Mannar region, Tamil Nadu.</title>
        <authorList>
            <person name="Pk S."/>
            <person name="Ch S."/>
            <person name="Ch V.R."/>
        </authorList>
    </citation>
    <scope>NUCLEOTIDE SEQUENCE [LARGE SCALE GENOMIC DNA]</scope>
    <source>
        <strain evidence="15 16">JC819</strain>
    </source>
</reference>
<dbReference type="InterPro" id="IPR006171">
    <property type="entry name" value="TOPRIM_dom"/>
</dbReference>
<name>A0ABT7PMA7_9BACT</name>
<sequence>MLDLDLKERVRAAVDIVDVIGASLTLSPKGRMLAAHCPWHDDRSPSLTVNKERQTWKCWVCDIGGDVFSYVMKREGVDFVTALRMLADEAGIEYQVGPKVEPGSKDDKATLLSAVKLVCEAYFDLLDSPKSDDARIARDYLAERGIDDQQRRTFQIGFSPDSWDFATGLLERNKFRPEIGPAAGVALQRRGGGSYDLFRGRLMFPIHDAQGKPISMGGRVIPPIAARHGDKAGGKYINGPETKLFRKSQQLYALDKSRDAIRKAGQALVMEGYTDVIAAHQAGIEPAVAVLGTALGEGHVKLLKRWTDRVVLVLDGDAAGRRRADEVLELFVKADADLRVLTLPEGMDPADYLAKYGAAAMESLIGEAPDALEHKLTSLTDGIDVTNDTHQVMSAIGTMTSILARAPKLDPLKQDQIMLRLSRTFGIGKERLEDSLEQKRQEEKQRSQNAERFRRQKEQADRKQAAQNRAKQNSAKPQLSRQRPPNQHPNPPRSAGPVDPNQLLNEAAEFDVDAFDPGGFDSAPPIDAYIADAPDTDSYFHGDGYGSEDDEPSFGASVSHAAEPQGSSSPRQADVPLSSIDRELFETMIESPDLAGRAVETVDPEWLDTYAAKMLLAAYQELDLEGRDLSVETLLLLLENDFLKNEVVTMQFRLARREGRSTLSPEQRFQSVLKQYHDREEKADKLRKIAQLESSSLDEEQELEVLKQLFDSMKTSQQLDR</sequence>
<keyword evidence="11 12" id="KW-0804">Transcription</keyword>
<dbReference type="CDD" id="cd03364">
    <property type="entry name" value="TOPRIM_DnaG_primases"/>
    <property type="match status" value="1"/>
</dbReference>
<evidence type="ECO:0000256" key="8">
    <source>
        <dbReference type="ARBA" id="ARBA00022833"/>
    </source>
</evidence>
<dbReference type="InterPro" id="IPR050219">
    <property type="entry name" value="DnaG_primase"/>
</dbReference>
<keyword evidence="4 12" id="KW-0548">Nucleotidyltransferase</keyword>
<keyword evidence="1 12" id="KW-0240">DNA-directed RNA polymerase</keyword>
<dbReference type="InterPro" id="IPR002694">
    <property type="entry name" value="Znf_CHC2"/>
</dbReference>
<keyword evidence="5 12" id="KW-0235">DNA replication</keyword>
<evidence type="ECO:0000256" key="2">
    <source>
        <dbReference type="ARBA" id="ARBA00022515"/>
    </source>
</evidence>
<keyword evidence="16" id="KW-1185">Reference proteome</keyword>
<keyword evidence="6 12" id="KW-0479">Metal-binding</keyword>
<comment type="function">
    <text evidence="12">RNA polymerase that catalyzes the synthesis of short RNA molecules used as primers for DNA polymerase during DNA replication.</text>
</comment>
<dbReference type="InterPro" id="IPR013264">
    <property type="entry name" value="DNAG_N"/>
</dbReference>
<organism evidence="15 16">
    <name type="scientific">Roseiconus lacunae</name>
    <dbReference type="NCBI Taxonomy" id="2605694"/>
    <lineage>
        <taxon>Bacteria</taxon>
        <taxon>Pseudomonadati</taxon>
        <taxon>Planctomycetota</taxon>
        <taxon>Planctomycetia</taxon>
        <taxon>Pirellulales</taxon>
        <taxon>Pirellulaceae</taxon>
        <taxon>Roseiconus</taxon>
    </lineage>
</organism>
<proteinExistence type="inferred from homology"/>
<feature type="region of interest" description="Disordered" evidence="13">
    <location>
        <begin position="532"/>
        <end position="574"/>
    </location>
</feature>
<keyword evidence="7 12" id="KW-0863">Zinc-finger</keyword>
<dbReference type="SUPFAM" id="SSF57783">
    <property type="entry name" value="Zinc beta-ribbon"/>
    <property type="match status" value="1"/>
</dbReference>
<feature type="region of interest" description="Disordered" evidence="13">
    <location>
        <begin position="435"/>
        <end position="501"/>
    </location>
</feature>
<dbReference type="PROSITE" id="PS50880">
    <property type="entry name" value="TOPRIM"/>
    <property type="match status" value="1"/>
</dbReference>
<evidence type="ECO:0000256" key="10">
    <source>
        <dbReference type="ARBA" id="ARBA00023125"/>
    </source>
</evidence>
<dbReference type="Gene3D" id="3.40.1360.10">
    <property type="match status" value="1"/>
</dbReference>
<evidence type="ECO:0000256" key="3">
    <source>
        <dbReference type="ARBA" id="ARBA00022679"/>
    </source>
</evidence>
<dbReference type="EC" id="2.7.7.101" evidence="12"/>
<comment type="domain">
    <text evidence="12">Contains an N-terminal zinc-binding domain, a central core domain that contains the primase activity, and a C-terminal DnaB-binding domain.</text>
</comment>
<dbReference type="NCBIfam" id="TIGR01391">
    <property type="entry name" value="dnaG"/>
    <property type="match status" value="1"/>
</dbReference>
<dbReference type="PANTHER" id="PTHR30313">
    <property type="entry name" value="DNA PRIMASE"/>
    <property type="match status" value="1"/>
</dbReference>
<keyword evidence="9" id="KW-0460">Magnesium</keyword>
<keyword evidence="10 12" id="KW-0238">DNA-binding</keyword>
<feature type="compositionally biased region" description="Basic and acidic residues" evidence="13">
    <location>
        <begin position="435"/>
        <end position="464"/>
    </location>
</feature>
<dbReference type="SMART" id="SM00493">
    <property type="entry name" value="TOPRIM"/>
    <property type="match status" value="1"/>
</dbReference>